<evidence type="ECO:0000256" key="5">
    <source>
        <dbReference type="SAM" id="SignalP"/>
    </source>
</evidence>
<dbReference type="InterPro" id="IPR024607">
    <property type="entry name" value="Sulfatase_CS"/>
</dbReference>
<feature type="signal peptide" evidence="5">
    <location>
        <begin position="1"/>
        <end position="22"/>
    </location>
</feature>
<evidence type="ECO:0000256" key="1">
    <source>
        <dbReference type="ARBA" id="ARBA00008779"/>
    </source>
</evidence>
<organism evidence="7 8">
    <name type="scientific">Membranihabitans marinus</name>
    <dbReference type="NCBI Taxonomy" id="1227546"/>
    <lineage>
        <taxon>Bacteria</taxon>
        <taxon>Pseudomonadati</taxon>
        <taxon>Bacteroidota</taxon>
        <taxon>Saprospiria</taxon>
        <taxon>Saprospirales</taxon>
        <taxon>Saprospiraceae</taxon>
        <taxon>Membranihabitans</taxon>
    </lineage>
</organism>
<dbReference type="PANTHER" id="PTHR42693:SF53">
    <property type="entry name" value="ENDO-4-O-SULFATASE"/>
    <property type="match status" value="1"/>
</dbReference>
<dbReference type="GO" id="GO:0004065">
    <property type="term" value="F:arylsulfatase activity"/>
    <property type="evidence" value="ECO:0007669"/>
    <property type="project" value="TreeGrafter"/>
</dbReference>
<dbReference type="FunFam" id="3.40.720.10:FF:000070">
    <property type="entry name" value="Arylsulfatase A"/>
    <property type="match status" value="1"/>
</dbReference>
<dbReference type="AlphaFoldDB" id="A0A953HLH0"/>
<dbReference type="EMBL" id="JAHVHU010000004">
    <property type="protein sequence ID" value="MBY5957274.1"/>
    <property type="molecule type" value="Genomic_DNA"/>
</dbReference>
<dbReference type="Gene3D" id="3.30.1120.10">
    <property type="match status" value="1"/>
</dbReference>
<keyword evidence="5" id="KW-0732">Signal</keyword>
<evidence type="ECO:0000256" key="3">
    <source>
        <dbReference type="ARBA" id="ARBA00022801"/>
    </source>
</evidence>
<dbReference type="InterPro" id="IPR050738">
    <property type="entry name" value="Sulfatase"/>
</dbReference>
<evidence type="ECO:0000313" key="8">
    <source>
        <dbReference type="Proteomes" id="UP000753961"/>
    </source>
</evidence>
<comment type="caution">
    <text evidence="7">The sequence shown here is derived from an EMBL/GenBank/DDBJ whole genome shotgun (WGS) entry which is preliminary data.</text>
</comment>
<dbReference type="CDD" id="cd16146">
    <property type="entry name" value="ARS_like"/>
    <property type="match status" value="1"/>
</dbReference>
<dbReference type="InterPro" id="IPR017850">
    <property type="entry name" value="Alkaline_phosphatase_core_sf"/>
</dbReference>
<dbReference type="Proteomes" id="UP000753961">
    <property type="component" value="Unassembled WGS sequence"/>
</dbReference>
<dbReference type="Pfam" id="PF00884">
    <property type="entry name" value="Sulfatase"/>
    <property type="match status" value="1"/>
</dbReference>
<reference evidence="7" key="1">
    <citation type="submission" date="2021-06" db="EMBL/GenBank/DDBJ databases">
        <title>44 bacteria genomes isolated from Dapeng, Shenzhen.</title>
        <authorList>
            <person name="Zheng W."/>
            <person name="Yu S."/>
            <person name="Huang Y."/>
        </authorList>
    </citation>
    <scope>NUCLEOTIDE SEQUENCE</scope>
    <source>
        <strain evidence="7">DP5N28-2</strain>
    </source>
</reference>
<dbReference type="InterPro" id="IPR000917">
    <property type="entry name" value="Sulfatase_N"/>
</dbReference>
<accession>A0A953HLH0</accession>
<dbReference type="GO" id="GO:0046872">
    <property type="term" value="F:metal ion binding"/>
    <property type="evidence" value="ECO:0007669"/>
    <property type="project" value="UniProtKB-KW"/>
</dbReference>
<feature type="domain" description="Sulfatase N-terminal" evidence="6">
    <location>
        <begin position="28"/>
        <end position="355"/>
    </location>
</feature>
<dbReference type="SUPFAM" id="SSF53649">
    <property type="entry name" value="Alkaline phosphatase-like"/>
    <property type="match status" value="1"/>
</dbReference>
<protein>
    <submittedName>
        <fullName evidence="7">Arylsulfatase</fullName>
    </submittedName>
</protein>
<dbReference type="RefSeq" id="WP_222578794.1">
    <property type="nucleotide sequence ID" value="NZ_JAHVHU010000004.1"/>
</dbReference>
<dbReference type="PANTHER" id="PTHR42693">
    <property type="entry name" value="ARYLSULFATASE FAMILY MEMBER"/>
    <property type="match status" value="1"/>
</dbReference>
<feature type="chain" id="PRO_5038119915" evidence="5">
    <location>
        <begin position="23"/>
        <end position="586"/>
    </location>
</feature>
<proteinExistence type="inferred from homology"/>
<keyword evidence="3" id="KW-0378">Hydrolase</keyword>
<keyword evidence="4" id="KW-0106">Calcium</keyword>
<dbReference type="Gene3D" id="3.40.720.10">
    <property type="entry name" value="Alkaline Phosphatase, subunit A"/>
    <property type="match status" value="1"/>
</dbReference>
<evidence type="ECO:0000259" key="6">
    <source>
        <dbReference type="Pfam" id="PF00884"/>
    </source>
</evidence>
<dbReference type="PROSITE" id="PS00523">
    <property type="entry name" value="SULFATASE_1"/>
    <property type="match status" value="1"/>
</dbReference>
<comment type="similarity">
    <text evidence="1">Belongs to the sulfatase family.</text>
</comment>
<evidence type="ECO:0000256" key="4">
    <source>
        <dbReference type="ARBA" id="ARBA00022837"/>
    </source>
</evidence>
<keyword evidence="2" id="KW-0479">Metal-binding</keyword>
<keyword evidence="8" id="KW-1185">Reference proteome</keyword>
<name>A0A953HLH0_9BACT</name>
<evidence type="ECO:0000256" key="2">
    <source>
        <dbReference type="ARBA" id="ARBA00022723"/>
    </source>
</evidence>
<sequence>MENYTHYLSCFLLFLCAHALSAQELRPPNILLIVTDDQGYGDFGFTGNPHIKTPHLDQLAAESVHLENFYVSPVCAPTRSSLLTGRYSLRTGVHDTYNGGAIMASEEITLAEVLKEAGYRTGIFGKWHLGDNYPSRPIDQGFAKSLIHLSGGMGQVGDFTTYFQGDSSYYDPVLWFNGSPKKYEGYCSDIFASEAMEFINENKDSPFFCYLSFNAPHTPLQVPEEYLQLYQDMDPSVGFASEYPELDKMTPKDIEDARRVYAMVTNIDDNIGKILQALEQWKLTNNTLVIFMTDNGPQQIRYKSGLRGRKGSVFQGGVKVPCLMRYPAGFTDQKNVGVTAAHIDIFPTITDICGITELEERLLDGRSLLPWIQGNSNETMNRSLFFYWNRRYPEKYSNMALQKGSYRLVGQTSYHSSTDQFQLYDISRDASEKNNLVSIYPEVAESLRRDMDSIYGELIQSPHLKNPPAIGVGTPYENPVVLNRNDASGERGIWNQESVYGFWNVDIAEGIYDIRFRFITPVQDKGKIVLEAGSHLFQQSVEPDGKLYITMKNVNLPALKGTLTATLFQHQKNILPFWIELNRVDL</sequence>
<gene>
    <name evidence="7" type="ORF">KUV50_03940</name>
</gene>
<evidence type="ECO:0000313" key="7">
    <source>
        <dbReference type="EMBL" id="MBY5957274.1"/>
    </source>
</evidence>